<gene>
    <name evidence="11" type="ORF">CANCADRAFT_28229</name>
</gene>
<dbReference type="PANTHER" id="PTHR11099:SF0">
    <property type="entry name" value="VACUOLAR PROTEIN SORTING-ASSOCIATED PROTEIN 35"/>
    <property type="match status" value="1"/>
</dbReference>
<keyword evidence="6" id="KW-0963">Cytoplasm</keyword>
<comment type="subcellular location">
    <subcellularLocation>
        <location evidence="3">Cytoplasm</location>
    </subcellularLocation>
    <subcellularLocation>
        <location evidence="2">Golgi apparatus membrane</location>
    </subcellularLocation>
    <subcellularLocation>
        <location evidence="1">Membrane</location>
        <topology evidence="1">Peripheral membrane protein</topology>
    </subcellularLocation>
</comment>
<dbReference type="PIRSF" id="PIRSF009375">
    <property type="entry name" value="Retromer_Vps35"/>
    <property type="match status" value="1"/>
</dbReference>
<dbReference type="EMBL" id="KV453843">
    <property type="protein sequence ID" value="ODV88842.1"/>
    <property type="molecule type" value="Genomic_DNA"/>
</dbReference>
<dbReference type="InterPro" id="IPR042491">
    <property type="entry name" value="Vps35_C"/>
</dbReference>
<accession>A0A1E4TAR0</accession>
<keyword evidence="8" id="KW-0333">Golgi apparatus</keyword>
<dbReference type="GO" id="GO:0000139">
    <property type="term" value="C:Golgi membrane"/>
    <property type="evidence" value="ECO:0007669"/>
    <property type="project" value="UniProtKB-SubCell"/>
</dbReference>
<dbReference type="GO" id="GO:0042147">
    <property type="term" value="P:retrograde transport, endosome to Golgi"/>
    <property type="evidence" value="ECO:0007669"/>
    <property type="project" value="EnsemblFungi"/>
</dbReference>
<organism evidence="11 12">
    <name type="scientific">Tortispora caseinolytica NRRL Y-17796</name>
    <dbReference type="NCBI Taxonomy" id="767744"/>
    <lineage>
        <taxon>Eukaryota</taxon>
        <taxon>Fungi</taxon>
        <taxon>Dikarya</taxon>
        <taxon>Ascomycota</taxon>
        <taxon>Saccharomycotina</taxon>
        <taxon>Trigonopsidomycetes</taxon>
        <taxon>Trigonopsidales</taxon>
        <taxon>Trigonopsidaceae</taxon>
        <taxon>Tortispora</taxon>
    </lineage>
</organism>
<keyword evidence="12" id="KW-1185">Reference proteome</keyword>
<dbReference type="AlphaFoldDB" id="A0A1E4TAR0"/>
<keyword evidence="7 10" id="KW-0653">Protein transport</keyword>
<evidence type="ECO:0000256" key="5">
    <source>
        <dbReference type="ARBA" id="ARBA00022448"/>
    </source>
</evidence>
<evidence type="ECO:0000256" key="3">
    <source>
        <dbReference type="ARBA" id="ARBA00004496"/>
    </source>
</evidence>
<dbReference type="OrthoDB" id="10258141at2759"/>
<evidence type="ECO:0000256" key="4">
    <source>
        <dbReference type="ARBA" id="ARBA00006536"/>
    </source>
</evidence>
<evidence type="ECO:0000256" key="2">
    <source>
        <dbReference type="ARBA" id="ARBA00004394"/>
    </source>
</evidence>
<dbReference type="GO" id="GO:0005770">
    <property type="term" value="C:late endosome"/>
    <property type="evidence" value="ECO:0007669"/>
    <property type="project" value="TreeGrafter"/>
</dbReference>
<name>A0A1E4TAR0_9ASCO</name>
<dbReference type="GO" id="GO:0006886">
    <property type="term" value="P:intracellular protein transport"/>
    <property type="evidence" value="ECO:0007669"/>
    <property type="project" value="TreeGrafter"/>
</dbReference>
<keyword evidence="9" id="KW-0472">Membrane</keyword>
<comment type="similarity">
    <text evidence="4 10">Belongs to the VPS35 family.</text>
</comment>
<dbReference type="GO" id="GO:0140312">
    <property type="term" value="F:cargo adaptor activity"/>
    <property type="evidence" value="ECO:0007669"/>
    <property type="project" value="EnsemblFungi"/>
</dbReference>
<dbReference type="Pfam" id="PF03635">
    <property type="entry name" value="Vps35"/>
    <property type="match status" value="1"/>
</dbReference>
<dbReference type="GO" id="GO:0000329">
    <property type="term" value="C:fungal-type vacuole membrane"/>
    <property type="evidence" value="ECO:0007669"/>
    <property type="project" value="EnsemblFungi"/>
</dbReference>
<dbReference type="GO" id="GO:0045053">
    <property type="term" value="P:protein retention in Golgi apparatus"/>
    <property type="evidence" value="ECO:0007669"/>
    <property type="project" value="EnsemblFungi"/>
</dbReference>
<protein>
    <recommendedName>
        <fullName evidence="10">Vacuolar protein sorting-associated protein 35</fullName>
    </recommendedName>
</protein>
<sequence>MTTASEENSQLLEEALQNVKKHAALMRSTVNVRGKLMDTVKQASLMLAELRTSSLGPRQYYELYTAVFDQLGQLTSALRDGHPANHLADVYELVQYAGNIVPRLYLMVTVGTAFMSVPDAPVKEIMMDMLEMCRGVQHPIRGLFLRYYLSQTTRNYLPIGTDSGPAGNLNDSVTFVLTNFVEMNKLWVRLQHQGPSKEREKRLAERQELQILVGSNLVRLSQLDGIDQDMYRETILPAILEQVVHCRDVLAQQYLFEVITQVFPDEFHLHTLDMLLDAIKKLRPELKVQPIITGLIDRLTNFAIQPSIVYGIPSDIDLFQIFWSDIQELLESRPDIPNKDVAELLTSLLNLSLVCYPAHVQNIDKVLDFATKTFEATAETPDPTPLETSESVQKLLMSPVNHYSSILTALALPHFISLLNVQPYGTRKAVSLAVLRSVIQNRLKLSTVQSAEAVFDVIMVLIKDSHPDSAANGTSRVAEQEQVVLEQGLIARMLHLLTAENVETEFTLLQTASKRLTKASPDRQIFTIPSLVFESLKVARRFKGFEGDDTEKKQRISDVFKFIFRHISDIHRMMGATSSTVADLCFMLFASAAEVADQLELEDVSYEFFAQAFTVYEESISDSRSQFQAVCQVAGVLQRTRNLSTESYDTLITKCALYGSKLLKKSDQCRAVYLASHLWWGTELPSDAPGSEGSLYRDGKRVLECLQRALRVADACMDQSLSVQLFVEILNQYVYYFERGNSAVTVKYLNGLIELIQNNLDNDTELVIPDGPRKHFQRTLDYISRLKETDERFAQASW</sequence>
<dbReference type="GO" id="GO:0170071">
    <property type="term" value="C:CROP complex"/>
    <property type="evidence" value="ECO:0007669"/>
    <property type="project" value="EnsemblFungi"/>
</dbReference>
<evidence type="ECO:0000256" key="9">
    <source>
        <dbReference type="ARBA" id="ARBA00023136"/>
    </source>
</evidence>
<evidence type="ECO:0000313" key="12">
    <source>
        <dbReference type="Proteomes" id="UP000095023"/>
    </source>
</evidence>
<evidence type="ECO:0000256" key="6">
    <source>
        <dbReference type="ARBA" id="ARBA00022490"/>
    </source>
</evidence>
<evidence type="ECO:0000256" key="10">
    <source>
        <dbReference type="PIRNR" id="PIRNR009375"/>
    </source>
</evidence>
<dbReference type="Proteomes" id="UP000095023">
    <property type="component" value="Unassembled WGS sequence"/>
</dbReference>
<dbReference type="GO" id="GO:0005829">
    <property type="term" value="C:cytosol"/>
    <property type="evidence" value="ECO:0007669"/>
    <property type="project" value="GOC"/>
</dbReference>
<keyword evidence="5 10" id="KW-0813">Transport</keyword>
<evidence type="ECO:0000313" key="11">
    <source>
        <dbReference type="EMBL" id="ODV88842.1"/>
    </source>
</evidence>
<dbReference type="FunFam" id="1.25.40.660:FF:000003">
    <property type="entry name" value="Vacuolar protein sorting-associated protein 35"/>
    <property type="match status" value="1"/>
</dbReference>
<evidence type="ECO:0000256" key="7">
    <source>
        <dbReference type="ARBA" id="ARBA00022927"/>
    </source>
</evidence>
<evidence type="ECO:0000256" key="8">
    <source>
        <dbReference type="ARBA" id="ARBA00023034"/>
    </source>
</evidence>
<dbReference type="InterPro" id="IPR005378">
    <property type="entry name" value="Vps35"/>
</dbReference>
<reference evidence="12" key="1">
    <citation type="submission" date="2016-02" db="EMBL/GenBank/DDBJ databases">
        <title>Comparative genomics of biotechnologically important yeasts.</title>
        <authorList>
            <consortium name="DOE Joint Genome Institute"/>
            <person name="Riley R."/>
            <person name="Haridas S."/>
            <person name="Wolfe K.H."/>
            <person name="Lopes M.R."/>
            <person name="Hittinger C.T."/>
            <person name="Goker M."/>
            <person name="Salamov A."/>
            <person name="Wisecaver J."/>
            <person name="Long T.M."/>
            <person name="Aerts A.L."/>
            <person name="Barry K."/>
            <person name="Choi C."/>
            <person name="Clum A."/>
            <person name="Coughlan A.Y."/>
            <person name="Deshpande S."/>
            <person name="Douglass A.P."/>
            <person name="Hanson S.J."/>
            <person name="Klenk H.-P."/>
            <person name="Labutti K."/>
            <person name="Lapidus A."/>
            <person name="Lindquist E."/>
            <person name="Lipzen A."/>
            <person name="Meier-Kolthoff J.P."/>
            <person name="Ohm R.A."/>
            <person name="Otillar R.P."/>
            <person name="Pangilinan J."/>
            <person name="Peng Y."/>
            <person name="Rokas A."/>
            <person name="Rosa C.A."/>
            <person name="Scheuner C."/>
            <person name="Sibirny A.A."/>
            <person name="Slot J.C."/>
            <person name="Stielow J.B."/>
            <person name="Sun H."/>
            <person name="Kurtzman C.P."/>
            <person name="Blackwell M."/>
            <person name="Jeffries T.W."/>
            <person name="Grigoriev I.V."/>
        </authorList>
    </citation>
    <scope>NUCLEOTIDE SEQUENCE [LARGE SCALE GENOMIC DNA]</scope>
    <source>
        <strain evidence="12">NRRL Y-17796</strain>
    </source>
</reference>
<evidence type="ECO:0000256" key="1">
    <source>
        <dbReference type="ARBA" id="ARBA00004170"/>
    </source>
</evidence>
<dbReference type="Gene3D" id="1.25.40.660">
    <property type="entry name" value="Vacuolar protein sorting-associated protein 35, helical subcomplex Vps35-C"/>
    <property type="match status" value="1"/>
</dbReference>
<dbReference type="GO" id="GO:0030906">
    <property type="term" value="C:retromer, cargo-selective complex"/>
    <property type="evidence" value="ECO:0007669"/>
    <property type="project" value="EnsemblFungi"/>
</dbReference>
<dbReference type="GO" id="GO:1900102">
    <property type="term" value="P:negative regulation of endoplasmic reticulum unfolded protein response"/>
    <property type="evidence" value="ECO:0007669"/>
    <property type="project" value="EnsemblFungi"/>
</dbReference>
<comment type="function">
    <text evidence="10">Plays a role in vesicular protein sorting.</text>
</comment>
<proteinExistence type="inferred from homology"/>
<dbReference type="PANTHER" id="PTHR11099">
    <property type="entry name" value="VACUOLAR SORTING PROTEIN 35"/>
    <property type="match status" value="1"/>
</dbReference>